<dbReference type="RefSeq" id="WP_284195956.1">
    <property type="nucleotide sequence ID" value="NZ_BSOG01000002.1"/>
</dbReference>
<protein>
    <recommendedName>
        <fullName evidence="5">DUF805 domain-containing protein</fullName>
    </recommendedName>
</protein>
<feature type="transmembrane region" description="Helical" evidence="2">
    <location>
        <begin position="137"/>
        <end position="155"/>
    </location>
</feature>
<evidence type="ECO:0000256" key="1">
    <source>
        <dbReference type="SAM" id="MobiDB-lite"/>
    </source>
</evidence>
<evidence type="ECO:0000313" key="4">
    <source>
        <dbReference type="Proteomes" id="UP001156706"/>
    </source>
</evidence>
<name>A0ABQ5YGN6_9NEIS</name>
<evidence type="ECO:0000256" key="2">
    <source>
        <dbReference type="SAM" id="Phobius"/>
    </source>
</evidence>
<sequence length="178" mass="19597">MSEVDYQPIAPSRKPPEGRRRLPWPSGRMGRIRYIACVLGLAILYTLSLSLIITVLTMVLPPESVAGAFQIWSAGLFLLLMAGLLFWSVERAHDANLPGWVALLVLVPGVNLLFWLWPGKHGENRYGPPPAPANLLTKIGVCLTVGLLVLSYLYTKTYGPMVSEPPPKPVPQLPAYQE</sequence>
<feature type="transmembrane region" description="Helical" evidence="2">
    <location>
        <begin position="66"/>
        <end position="87"/>
    </location>
</feature>
<accession>A0ABQ5YGN6</accession>
<dbReference type="Proteomes" id="UP001156706">
    <property type="component" value="Unassembled WGS sequence"/>
</dbReference>
<reference evidence="4" key="1">
    <citation type="journal article" date="2019" name="Int. J. Syst. Evol. Microbiol.">
        <title>The Global Catalogue of Microorganisms (GCM) 10K type strain sequencing project: providing services to taxonomists for standard genome sequencing and annotation.</title>
        <authorList>
            <consortium name="The Broad Institute Genomics Platform"/>
            <consortium name="The Broad Institute Genome Sequencing Center for Infectious Disease"/>
            <person name="Wu L."/>
            <person name="Ma J."/>
        </authorList>
    </citation>
    <scope>NUCLEOTIDE SEQUENCE [LARGE SCALE GENOMIC DNA]</scope>
    <source>
        <strain evidence="4">NBRC 110044</strain>
    </source>
</reference>
<proteinExistence type="predicted"/>
<keyword evidence="2" id="KW-0472">Membrane</keyword>
<keyword evidence="2" id="KW-0812">Transmembrane</keyword>
<keyword evidence="2" id="KW-1133">Transmembrane helix</keyword>
<dbReference type="EMBL" id="BSOG01000002">
    <property type="protein sequence ID" value="GLR12822.1"/>
    <property type="molecule type" value="Genomic_DNA"/>
</dbReference>
<comment type="caution">
    <text evidence="3">The sequence shown here is derived from an EMBL/GenBank/DDBJ whole genome shotgun (WGS) entry which is preliminary data.</text>
</comment>
<gene>
    <name evidence="3" type="ORF">GCM10007907_16120</name>
</gene>
<keyword evidence="4" id="KW-1185">Reference proteome</keyword>
<dbReference type="Pfam" id="PF05656">
    <property type="entry name" value="DUF805"/>
    <property type="match status" value="1"/>
</dbReference>
<feature type="transmembrane region" description="Helical" evidence="2">
    <location>
        <begin position="34"/>
        <end position="60"/>
    </location>
</feature>
<evidence type="ECO:0000313" key="3">
    <source>
        <dbReference type="EMBL" id="GLR12822.1"/>
    </source>
</evidence>
<organism evidence="3 4">
    <name type="scientific">Chitinimonas prasina</name>
    <dbReference type="NCBI Taxonomy" id="1434937"/>
    <lineage>
        <taxon>Bacteria</taxon>
        <taxon>Pseudomonadati</taxon>
        <taxon>Pseudomonadota</taxon>
        <taxon>Betaproteobacteria</taxon>
        <taxon>Neisseriales</taxon>
        <taxon>Chitinibacteraceae</taxon>
        <taxon>Chitinimonas</taxon>
    </lineage>
</organism>
<dbReference type="InterPro" id="IPR008523">
    <property type="entry name" value="DUF805"/>
</dbReference>
<feature type="transmembrane region" description="Helical" evidence="2">
    <location>
        <begin position="99"/>
        <end position="117"/>
    </location>
</feature>
<evidence type="ECO:0008006" key="5">
    <source>
        <dbReference type="Google" id="ProtNLM"/>
    </source>
</evidence>
<feature type="region of interest" description="Disordered" evidence="1">
    <location>
        <begin position="1"/>
        <end position="22"/>
    </location>
</feature>